<dbReference type="Proteomes" id="UP000193411">
    <property type="component" value="Unassembled WGS sequence"/>
</dbReference>
<protein>
    <submittedName>
        <fullName evidence="2">Uncharacterized protein</fullName>
    </submittedName>
</protein>
<dbReference type="EMBL" id="MCFL01000017">
    <property type="protein sequence ID" value="ORZ36461.1"/>
    <property type="molecule type" value="Genomic_DNA"/>
</dbReference>
<evidence type="ECO:0000313" key="2">
    <source>
        <dbReference type="EMBL" id="ORZ36461.1"/>
    </source>
</evidence>
<gene>
    <name evidence="2" type="ORF">BCR44DRAFT_1077726</name>
</gene>
<reference evidence="2 3" key="1">
    <citation type="submission" date="2016-07" db="EMBL/GenBank/DDBJ databases">
        <title>Pervasive Adenine N6-methylation of Active Genes in Fungi.</title>
        <authorList>
            <consortium name="DOE Joint Genome Institute"/>
            <person name="Mondo S.J."/>
            <person name="Dannebaum R.O."/>
            <person name="Kuo R.C."/>
            <person name="Labutti K."/>
            <person name="Haridas S."/>
            <person name="Kuo A."/>
            <person name="Salamov A."/>
            <person name="Ahrendt S.R."/>
            <person name="Lipzen A."/>
            <person name="Sullivan W."/>
            <person name="Andreopoulos W.B."/>
            <person name="Clum A."/>
            <person name="Lindquist E."/>
            <person name="Daum C."/>
            <person name="Ramamoorthy G.K."/>
            <person name="Gryganskyi A."/>
            <person name="Culley D."/>
            <person name="Magnuson J.K."/>
            <person name="James T.Y."/>
            <person name="O'Malley M.A."/>
            <person name="Stajich J.E."/>
            <person name="Spatafora J.W."/>
            <person name="Visel A."/>
            <person name="Grigoriev I.V."/>
        </authorList>
    </citation>
    <scope>NUCLEOTIDE SEQUENCE [LARGE SCALE GENOMIC DNA]</scope>
    <source>
        <strain evidence="2 3">PL171</strain>
    </source>
</reference>
<proteinExistence type="predicted"/>
<feature type="compositionally biased region" description="Low complexity" evidence="1">
    <location>
        <begin position="19"/>
        <end position="34"/>
    </location>
</feature>
<evidence type="ECO:0000256" key="1">
    <source>
        <dbReference type="SAM" id="MobiDB-lite"/>
    </source>
</evidence>
<name>A0A1Y2HRN6_9FUNG</name>
<organism evidence="2 3">
    <name type="scientific">Catenaria anguillulae PL171</name>
    <dbReference type="NCBI Taxonomy" id="765915"/>
    <lineage>
        <taxon>Eukaryota</taxon>
        <taxon>Fungi</taxon>
        <taxon>Fungi incertae sedis</taxon>
        <taxon>Blastocladiomycota</taxon>
        <taxon>Blastocladiomycetes</taxon>
        <taxon>Blastocladiales</taxon>
        <taxon>Catenariaceae</taxon>
        <taxon>Catenaria</taxon>
    </lineage>
</organism>
<dbReference type="AlphaFoldDB" id="A0A1Y2HRN6"/>
<sequence>MSMFPLDASRSSAGNNQHARASPSALSSAARQGPGVSGGAGGPLAMNHMDAKSSVSGKRVDIKGLLPSNALEKTLYSVAYNVTTDTEMSTPVTWALAVCVAPSMSVFPTKQGSTLILDTLRTTSL</sequence>
<accession>A0A1Y2HRN6</accession>
<feature type="region of interest" description="Disordered" evidence="1">
    <location>
        <begin position="1"/>
        <end position="52"/>
    </location>
</feature>
<keyword evidence="3" id="KW-1185">Reference proteome</keyword>
<comment type="caution">
    <text evidence="2">The sequence shown here is derived from an EMBL/GenBank/DDBJ whole genome shotgun (WGS) entry which is preliminary data.</text>
</comment>
<evidence type="ECO:0000313" key="3">
    <source>
        <dbReference type="Proteomes" id="UP000193411"/>
    </source>
</evidence>
<feature type="compositionally biased region" description="Polar residues" evidence="1">
    <location>
        <begin position="9"/>
        <end position="18"/>
    </location>
</feature>